<keyword evidence="1" id="KW-0732">Signal</keyword>
<evidence type="ECO:0000259" key="2">
    <source>
        <dbReference type="Pfam" id="PF00496"/>
    </source>
</evidence>
<feature type="signal peptide" evidence="1">
    <location>
        <begin position="1"/>
        <end position="31"/>
    </location>
</feature>
<dbReference type="PANTHER" id="PTHR30290">
    <property type="entry name" value="PERIPLASMIC BINDING COMPONENT OF ABC TRANSPORTER"/>
    <property type="match status" value="1"/>
</dbReference>
<keyword evidence="4" id="KW-1185">Reference proteome</keyword>
<dbReference type="SUPFAM" id="SSF53850">
    <property type="entry name" value="Periplasmic binding protein-like II"/>
    <property type="match status" value="1"/>
</dbReference>
<protein>
    <submittedName>
        <fullName evidence="3">Peptide/nickel transport system substrate-binding protein</fullName>
    </submittedName>
</protein>
<dbReference type="PROSITE" id="PS51318">
    <property type="entry name" value="TAT"/>
    <property type="match status" value="1"/>
</dbReference>
<dbReference type="GO" id="GO:0042597">
    <property type="term" value="C:periplasmic space"/>
    <property type="evidence" value="ECO:0007669"/>
    <property type="project" value="UniProtKB-ARBA"/>
</dbReference>
<organism evidence="3 4">
    <name type="scientific">Propionibacterium cyclohexanicum</name>
    <dbReference type="NCBI Taxonomy" id="64702"/>
    <lineage>
        <taxon>Bacteria</taxon>
        <taxon>Bacillati</taxon>
        <taxon>Actinomycetota</taxon>
        <taxon>Actinomycetes</taxon>
        <taxon>Propionibacteriales</taxon>
        <taxon>Propionibacteriaceae</taxon>
        <taxon>Propionibacterium</taxon>
    </lineage>
</organism>
<evidence type="ECO:0000313" key="4">
    <source>
        <dbReference type="Proteomes" id="UP000198815"/>
    </source>
</evidence>
<dbReference type="OrthoDB" id="9796817at2"/>
<dbReference type="GO" id="GO:0015833">
    <property type="term" value="P:peptide transport"/>
    <property type="evidence" value="ECO:0007669"/>
    <property type="project" value="TreeGrafter"/>
</dbReference>
<dbReference type="Pfam" id="PF00496">
    <property type="entry name" value="SBP_bac_5"/>
    <property type="match status" value="1"/>
</dbReference>
<reference evidence="3 4" key="1">
    <citation type="submission" date="2016-10" db="EMBL/GenBank/DDBJ databases">
        <authorList>
            <person name="de Groot N.N."/>
        </authorList>
    </citation>
    <scope>NUCLEOTIDE SEQUENCE [LARGE SCALE GENOMIC DNA]</scope>
    <source>
        <strain evidence="3 4">DSM 16859</strain>
    </source>
</reference>
<dbReference type="InterPro" id="IPR030678">
    <property type="entry name" value="Peptide/Ni-bd"/>
</dbReference>
<accession>A0A1H9TCY0</accession>
<dbReference type="PIRSF" id="PIRSF002741">
    <property type="entry name" value="MppA"/>
    <property type="match status" value="1"/>
</dbReference>
<evidence type="ECO:0000256" key="1">
    <source>
        <dbReference type="SAM" id="SignalP"/>
    </source>
</evidence>
<dbReference type="GO" id="GO:0043190">
    <property type="term" value="C:ATP-binding cassette (ABC) transporter complex"/>
    <property type="evidence" value="ECO:0007669"/>
    <property type="project" value="InterPro"/>
</dbReference>
<dbReference type="InterPro" id="IPR000914">
    <property type="entry name" value="SBP_5_dom"/>
</dbReference>
<proteinExistence type="predicted"/>
<dbReference type="InterPro" id="IPR006311">
    <property type="entry name" value="TAT_signal"/>
</dbReference>
<dbReference type="Gene3D" id="3.10.105.10">
    <property type="entry name" value="Dipeptide-binding Protein, Domain 3"/>
    <property type="match status" value="1"/>
</dbReference>
<dbReference type="GO" id="GO:1904680">
    <property type="term" value="F:peptide transmembrane transporter activity"/>
    <property type="evidence" value="ECO:0007669"/>
    <property type="project" value="TreeGrafter"/>
</dbReference>
<dbReference type="AlphaFoldDB" id="A0A1H9TCY0"/>
<dbReference type="InterPro" id="IPR039424">
    <property type="entry name" value="SBP_5"/>
</dbReference>
<dbReference type="Gene3D" id="3.40.190.10">
    <property type="entry name" value="Periplasmic binding protein-like II"/>
    <property type="match status" value="1"/>
</dbReference>
<dbReference type="RefSeq" id="WP_091970603.1">
    <property type="nucleotide sequence ID" value="NZ_FOGZ01000021.1"/>
</dbReference>
<evidence type="ECO:0000313" key="3">
    <source>
        <dbReference type="EMBL" id="SER95190.1"/>
    </source>
</evidence>
<dbReference type="STRING" id="64702.SAMN05443377_12142"/>
<gene>
    <name evidence="3" type="ORF">SAMN05443377_12142</name>
</gene>
<name>A0A1H9TCY0_9ACTN</name>
<dbReference type="EMBL" id="FOGZ01000021">
    <property type="protein sequence ID" value="SER95190.1"/>
    <property type="molecule type" value="Genomic_DNA"/>
</dbReference>
<sequence>MTNTAAPTTLSITRRGLVAMVLAGGAGMALASCSSNGGAAGAQAAGSASPVQGGTLYWGVETALPTVNPHLNGQDKATPILRNVFDSYLYRQESGEYAPWLASSYDVSSDGTTVTLTLRSAVTFSDGQPFNADAVIANFTKLTSKGYLSSIPSGLQFLTSFAKLADDKVQFTLSKPDTLFLLYLSTPASTPLSPASLTKAQTVLESGGPEVAGIGPFVITAFTPKSELDLARRPDYAWAPQALAGGEKAAYLDKVIYRTFVEGSTRTGALQQDQVQVASDIQPLDVASFSKGSGFAYEREYVGGLPYSLYLNVSKAPFDDVRVRKAFIKGFDLAPIIQSIYAGAFDQAKAPISTKGPFADPSSLSGYAVDIDAANKLLDEAGWTQRNADGLRSKDGKVLTVRAVSSSDFVRESRDQLNIAIAAALKQNVGIDYQFQIVDSGTESVRAKANDYEIFDNSYGGADPGVGLDLLYSSDPTRGFIARGKYHNPDLDALLDKGRFTNDLAARKETYKDLQKLVTDNFYVLPLYQTQDNLASVSRVGGITIDPAPGQPFGASRVWLAQ</sequence>
<dbReference type="Proteomes" id="UP000198815">
    <property type="component" value="Unassembled WGS sequence"/>
</dbReference>
<feature type="domain" description="Solute-binding protein family 5" evidence="2">
    <location>
        <begin position="96"/>
        <end position="475"/>
    </location>
</feature>
<feature type="chain" id="PRO_5011669335" evidence="1">
    <location>
        <begin position="32"/>
        <end position="562"/>
    </location>
</feature>